<dbReference type="InterPro" id="IPR039659">
    <property type="entry name" value="SPT5"/>
</dbReference>
<accession>A0A226D9D9</accession>
<dbReference type="Pfam" id="PF12815">
    <property type="entry name" value="CTD"/>
    <property type="match status" value="1"/>
</dbReference>
<feature type="compositionally biased region" description="Acidic residues" evidence="12">
    <location>
        <begin position="75"/>
        <end position="87"/>
    </location>
</feature>
<evidence type="ECO:0000256" key="6">
    <source>
        <dbReference type="ARBA" id="ARBA00022737"/>
    </source>
</evidence>
<dbReference type="STRING" id="158441.A0A226D9D9"/>
<dbReference type="InterPro" id="IPR005824">
    <property type="entry name" value="KOW"/>
</dbReference>
<dbReference type="PANTHER" id="PTHR11125">
    <property type="entry name" value="SUPPRESSOR OF TY 5"/>
    <property type="match status" value="1"/>
</dbReference>
<keyword evidence="9 11" id="KW-0804">Transcription</keyword>
<dbReference type="InterPro" id="IPR005100">
    <property type="entry name" value="NGN-domain"/>
</dbReference>
<dbReference type="FunFam" id="2.30.30.30:FF:000016">
    <property type="entry name" value="Transcription elongation factor SPT5"/>
    <property type="match status" value="1"/>
</dbReference>
<dbReference type="InterPro" id="IPR041977">
    <property type="entry name" value="KOW_Spt5_4"/>
</dbReference>
<dbReference type="CDD" id="cd06081">
    <property type="entry name" value="KOW_Spt5_1"/>
    <property type="match status" value="1"/>
</dbReference>
<dbReference type="Pfam" id="PF03439">
    <property type="entry name" value="Spt5-NGN"/>
    <property type="match status" value="1"/>
</dbReference>
<feature type="domain" description="KOW" evidence="14">
    <location>
        <begin position="1052"/>
        <end position="1080"/>
    </location>
</feature>
<dbReference type="InterPro" id="IPR014722">
    <property type="entry name" value="Rib_uL2_dom2"/>
</dbReference>
<feature type="domain" description="KOW" evidence="14">
    <location>
        <begin position="602"/>
        <end position="629"/>
    </location>
</feature>
<name>A0A226D9D9_FOLCA</name>
<feature type="region of interest" description="Disordered" evidence="12">
    <location>
        <begin position="779"/>
        <end position="929"/>
    </location>
</feature>
<feature type="compositionally biased region" description="Polar residues" evidence="12">
    <location>
        <begin position="904"/>
        <end position="922"/>
    </location>
</feature>
<dbReference type="Pfam" id="PF23284">
    <property type="entry name" value="KOW2_Spt5"/>
    <property type="match status" value="1"/>
</dbReference>
<dbReference type="Pfam" id="PF23290">
    <property type="entry name" value="KOW5_SPT5"/>
    <property type="match status" value="1"/>
</dbReference>
<dbReference type="PANTHER" id="PTHR11125:SF7">
    <property type="entry name" value="TRANSCRIPTION ELONGATION FACTOR SPT5"/>
    <property type="match status" value="1"/>
</dbReference>
<dbReference type="FunFam" id="2.30.30.30:FF:000013">
    <property type="entry name" value="Transcription elongation factor SPT5"/>
    <property type="match status" value="1"/>
</dbReference>
<dbReference type="AlphaFoldDB" id="A0A226D9D9"/>
<organism evidence="16 17">
    <name type="scientific">Folsomia candida</name>
    <name type="common">Springtail</name>
    <dbReference type="NCBI Taxonomy" id="158441"/>
    <lineage>
        <taxon>Eukaryota</taxon>
        <taxon>Metazoa</taxon>
        <taxon>Ecdysozoa</taxon>
        <taxon>Arthropoda</taxon>
        <taxon>Hexapoda</taxon>
        <taxon>Collembola</taxon>
        <taxon>Entomobryomorpha</taxon>
        <taxon>Isotomoidea</taxon>
        <taxon>Isotomidae</taxon>
        <taxon>Proisotominae</taxon>
        <taxon>Folsomia</taxon>
    </lineage>
</organism>
<proteinExistence type="inferred from homology"/>
<dbReference type="InterPro" id="IPR041975">
    <property type="entry name" value="KOW_Spt5_2"/>
</dbReference>
<feature type="domain" description="NusG-like N-terminal" evidence="13">
    <location>
        <begin position="176"/>
        <end position="269"/>
    </location>
</feature>
<feature type="domain" description="KOW" evidence="14">
    <location>
        <begin position="428"/>
        <end position="455"/>
    </location>
</feature>
<dbReference type="CDD" id="cd06083">
    <property type="entry name" value="KOW_Spt5_3"/>
    <property type="match status" value="1"/>
</dbReference>
<dbReference type="Pfam" id="PF11942">
    <property type="entry name" value="Spt5_N"/>
    <property type="match status" value="1"/>
</dbReference>
<evidence type="ECO:0000259" key="14">
    <source>
        <dbReference type="SMART" id="SM00739"/>
    </source>
</evidence>
<feature type="domain" description="KOW" evidence="14">
    <location>
        <begin position="274"/>
        <end position="301"/>
    </location>
</feature>
<dbReference type="InterPro" id="IPR057936">
    <property type="entry name" value="KOWx_Spt5"/>
</dbReference>
<feature type="compositionally biased region" description="Gly residues" evidence="12">
    <location>
        <begin position="801"/>
        <end position="810"/>
    </location>
</feature>
<dbReference type="Pfam" id="PF23291">
    <property type="entry name" value="KOW4_SPT5"/>
    <property type="match status" value="1"/>
</dbReference>
<keyword evidence="10 11" id="KW-0539">Nucleus</keyword>
<dbReference type="GO" id="GO:0003746">
    <property type="term" value="F:translation elongation factor activity"/>
    <property type="evidence" value="ECO:0007669"/>
    <property type="project" value="UniProtKB-KW"/>
</dbReference>
<keyword evidence="16" id="KW-0251">Elongation factor</keyword>
<dbReference type="InterPro" id="IPR041976">
    <property type="entry name" value="KOW_Spt5_3"/>
</dbReference>
<feature type="region of interest" description="Disordered" evidence="12">
    <location>
        <begin position="967"/>
        <end position="995"/>
    </location>
</feature>
<feature type="region of interest" description="Disordered" evidence="12">
    <location>
        <begin position="1"/>
        <end position="87"/>
    </location>
</feature>
<dbReference type="Proteomes" id="UP000198287">
    <property type="component" value="Unassembled WGS sequence"/>
</dbReference>
<feature type="compositionally biased region" description="Basic residues" evidence="12">
    <location>
        <begin position="59"/>
        <end position="69"/>
    </location>
</feature>
<dbReference type="InterPro" id="IPR022581">
    <property type="entry name" value="Spt5_N"/>
</dbReference>
<evidence type="ECO:0000259" key="13">
    <source>
        <dbReference type="SMART" id="SM00738"/>
    </source>
</evidence>
<dbReference type="CDD" id="cd06086">
    <property type="entry name" value="KOW_Spt5_6"/>
    <property type="match status" value="1"/>
</dbReference>
<dbReference type="GO" id="GO:0003729">
    <property type="term" value="F:mRNA binding"/>
    <property type="evidence" value="ECO:0007669"/>
    <property type="project" value="TreeGrafter"/>
</dbReference>
<dbReference type="Gene3D" id="3.30.70.940">
    <property type="entry name" value="NusG, N-terminal domain"/>
    <property type="match status" value="1"/>
</dbReference>
<dbReference type="CDD" id="cd06084">
    <property type="entry name" value="KOW_Spt5_4"/>
    <property type="match status" value="1"/>
</dbReference>
<feature type="region of interest" description="Disordered" evidence="12">
    <location>
        <begin position="318"/>
        <end position="343"/>
    </location>
</feature>
<evidence type="ECO:0000256" key="7">
    <source>
        <dbReference type="ARBA" id="ARBA00023015"/>
    </source>
</evidence>
<feature type="compositionally biased region" description="Acidic residues" evidence="12">
    <location>
        <begin position="41"/>
        <end position="55"/>
    </location>
</feature>
<gene>
    <name evidence="16" type="ORF">Fcan01_23503</name>
</gene>
<evidence type="ECO:0000256" key="4">
    <source>
        <dbReference type="ARBA" id="ARBA00022491"/>
    </source>
</evidence>
<evidence type="ECO:0000256" key="2">
    <source>
        <dbReference type="ARBA" id="ARBA00006956"/>
    </source>
</evidence>
<evidence type="ECO:0000256" key="12">
    <source>
        <dbReference type="SAM" id="MobiDB-lite"/>
    </source>
</evidence>
<feature type="compositionally biased region" description="Polar residues" evidence="12">
    <location>
        <begin position="849"/>
        <end position="861"/>
    </location>
</feature>
<dbReference type="CDD" id="cd09888">
    <property type="entry name" value="NGN_Euk"/>
    <property type="match status" value="1"/>
</dbReference>
<keyword evidence="16" id="KW-0648">Protein biosynthesis</keyword>
<evidence type="ECO:0000256" key="8">
    <source>
        <dbReference type="ARBA" id="ARBA00023159"/>
    </source>
</evidence>
<dbReference type="GO" id="GO:0032784">
    <property type="term" value="P:regulation of DNA-templated transcription elongation"/>
    <property type="evidence" value="ECO:0007669"/>
    <property type="project" value="InterPro"/>
</dbReference>
<dbReference type="SMART" id="SM00738">
    <property type="entry name" value="NGN"/>
    <property type="match status" value="1"/>
</dbReference>
<feature type="compositionally biased region" description="Basic and acidic residues" evidence="12">
    <location>
        <begin position="11"/>
        <end position="25"/>
    </location>
</feature>
<dbReference type="CDD" id="cd06082">
    <property type="entry name" value="KOW_Spt5_2"/>
    <property type="match status" value="1"/>
</dbReference>
<dbReference type="PIRSF" id="PIRSF036945">
    <property type="entry name" value="Spt5"/>
    <property type="match status" value="1"/>
</dbReference>
<comment type="caution">
    <text evidence="16">The sequence shown here is derived from an EMBL/GenBank/DDBJ whole genome shotgun (WGS) entry which is preliminary data.</text>
</comment>
<dbReference type="CDD" id="cd06085">
    <property type="entry name" value="KOW_Spt5_5"/>
    <property type="match status" value="1"/>
</dbReference>
<dbReference type="SMART" id="SM00739">
    <property type="entry name" value="KOW"/>
    <property type="match status" value="6"/>
</dbReference>
<evidence type="ECO:0000256" key="1">
    <source>
        <dbReference type="ARBA" id="ARBA00004123"/>
    </source>
</evidence>
<dbReference type="InterPro" id="IPR041978">
    <property type="entry name" value="KOW_Spt5_5"/>
</dbReference>
<evidence type="ECO:0000256" key="5">
    <source>
        <dbReference type="ARBA" id="ARBA00022553"/>
    </source>
</evidence>
<dbReference type="Pfam" id="PF23287">
    <property type="entry name" value="KOW7_SPT5"/>
    <property type="match status" value="1"/>
</dbReference>
<feature type="compositionally biased region" description="Acidic residues" evidence="12">
    <location>
        <begin position="1"/>
        <end position="10"/>
    </location>
</feature>
<dbReference type="FunFam" id="3.30.70.940:FF:000005">
    <property type="entry name" value="Transcription elongation factor SPT5"/>
    <property type="match status" value="1"/>
</dbReference>
<dbReference type="Pfam" id="PF23042">
    <property type="entry name" value="KOW1_SPT5"/>
    <property type="match status" value="1"/>
</dbReference>
<feature type="domain" description="KOW" evidence="14">
    <location>
        <begin position="480"/>
        <end position="507"/>
    </location>
</feature>
<dbReference type="InterPro" id="IPR057934">
    <property type="entry name" value="KOW_Spt5_7"/>
</dbReference>
<keyword evidence="4" id="KW-0678">Repressor</keyword>
<dbReference type="InterPro" id="IPR006645">
    <property type="entry name" value="NGN-like_dom"/>
</dbReference>
<sequence length="1111" mass="121706">MSSGESSEEEGSPRKFVHSDSDSDHGPGSNKRPPPVHQQDNEEEDEYYSSSEDEDNRAAARRKKKKRRTGYSDFIIEEAEVDDEVEEDDEWEDGAEHLISQAEMDEQGPTARDIEGSLRRKTGLNNMWDAQKEEELEEYLRKKYAEDAVAQRHFGDGNEDMSDEITQQTLLPGIKDPSLWMVKCRLGEEKITVLQLMRKAIAYSNNNEHEPLQIKSVIAPEGIKGYVYIEAYKQTHVKQAIEGIGNLRMGLYKQQMVPISEMTDVLRVTKEQTGLKPKQWVRLKRGIYKDDLAQIDYVDLAQNQCHLKLLPRIDYTRMRGGKKDDKQDDSKRKKKRRPIAKPFNQQDIRDIGGDITSDGDFLIFESNRYSHKGFLYKTFQLNGILTEGVTPTLAELEKFGEVPIEGLELDGVASAAANTNLKQEETHNFATGDNVEVAEGELSHLQGKILAIDGNKITIMPRHEDLKDPLDFQPSELRKYFQQGDHVRVITGKYEGDTGLIVRVEDHCVYLFSDLTMHELKVLPKDLQLCSDMASGVDSMGHFQWGDLVQLDSQTVGVIVRLEKELFHVLSMQGKVVQVKPQSIQKKRESKYVMGVDSRGNTIQKRDIVNVVDGSSPDNQGEVRHIFKNYVFLYSRMCLENGGVFVVKSNHLEVAGGVKSTAPTNVGLGFMSPRLSSPAHPSSGGGGGSAPNILSGGRSPSLGGKISTGSGPRVGRNRDLIGQTIKITQGHYKGSIGIVKDATETTARVELHSSCQTISVDCNRIQVIGGAGGKTGNVTTYSKTPRAESTWGKTPAYEGGRTPGYEGGRTPGYQDGSRTPGYEGGRTPGYEGGRTPGYEGPRTPHHLGSGSTTPARPTSTPDGDDSWEPLGYTTNPQTPGGAYHNTPYTPATPGGYASDHGYSPYNQQQPSPAGVYNTNPSPVGSYDHNIPSPSSAYHFASTVPSPGGGYGFGGTVGSSPMTPSAGLGVGFIPPGTPGTGLDPYSTAQSSHTPHTDWLSTGIEVKIKDSIPESGLKRQIGIVRNVLAGSCAVFLIQEERTVNIISEYLVPVLPRTGDRIKVSTGDHYRESTGTLRSVDGNDGVVQLDATNLGHDDVLKIFPLNFLCKLVEF</sequence>
<dbReference type="EMBL" id="LNIX01000028">
    <property type="protein sequence ID" value="OXA41829.1"/>
    <property type="molecule type" value="Genomic_DNA"/>
</dbReference>
<dbReference type="InterPro" id="IPR039385">
    <property type="entry name" value="NGN_Euk"/>
</dbReference>
<feature type="compositionally biased region" description="Basic and acidic residues" evidence="12">
    <location>
        <begin position="318"/>
        <end position="331"/>
    </location>
</feature>
<dbReference type="InterPro" id="IPR036735">
    <property type="entry name" value="NGN_dom_sf"/>
</dbReference>
<keyword evidence="7" id="KW-0805">Transcription regulation</keyword>
<evidence type="ECO:0000256" key="10">
    <source>
        <dbReference type="ARBA" id="ARBA00023242"/>
    </source>
</evidence>
<keyword evidence="5" id="KW-0597">Phosphoprotein</keyword>
<feature type="region of interest" description="Disordered" evidence="12">
    <location>
        <begin position="672"/>
        <end position="717"/>
    </location>
</feature>
<dbReference type="SUPFAM" id="SSF50104">
    <property type="entry name" value="Translation proteins SH3-like domain"/>
    <property type="match status" value="1"/>
</dbReference>
<comment type="similarity">
    <text evidence="2 11">Belongs to the SPT5 family.</text>
</comment>
<evidence type="ECO:0000256" key="3">
    <source>
        <dbReference type="ARBA" id="ARBA00020181"/>
    </source>
</evidence>
<evidence type="ECO:0000256" key="11">
    <source>
        <dbReference type="PIRNR" id="PIRNR036945"/>
    </source>
</evidence>
<dbReference type="SMART" id="SM01104">
    <property type="entry name" value="CTD"/>
    <property type="match status" value="1"/>
</dbReference>
<dbReference type="InterPro" id="IPR024945">
    <property type="entry name" value="Spt5_C_dom"/>
</dbReference>
<evidence type="ECO:0000313" key="16">
    <source>
        <dbReference type="EMBL" id="OXA41829.1"/>
    </source>
</evidence>
<dbReference type="Gene3D" id="2.30.30.30">
    <property type="match status" value="3"/>
</dbReference>
<dbReference type="GO" id="GO:0032044">
    <property type="term" value="C:DSIF complex"/>
    <property type="evidence" value="ECO:0007669"/>
    <property type="project" value="TreeGrafter"/>
</dbReference>
<dbReference type="OMA" id="YPVGYMN"/>
<reference evidence="16 17" key="1">
    <citation type="submission" date="2015-12" db="EMBL/GenBank/DDBJ databases">
        <title>The genome of Folsomia candida.</title>
        <authorList>
            <person name="Faddeeva A."/>
            <person name="Derks M.F."/>
            <person name="Anvar Y."/>
            <person name="Smit S."/>
            <person name="Van Straalen N."/>
            <person name="Roelofs D."/>
        </authorList>
    </citation>
    <scope>NUCLEOTIDE SEQUENCE [LARGE SCALE GENOMIC DNA]</scope>
    <source>
        <strain evidence="16 17">VU population</strain>
        <tissue evidence="16">Whole body</tissue>
    </source>
</reference>
<dbReference type="Pfam" id="PF23037">
    <property type="entry name" value="KOWx_SPT5"/>
    <property type="match status" value="1"/>
</dbReference>
<protein>
    <recommendedName>
        <fullName evidence="3 11">Transcription elongation factor SPT5</fullName>
    </recommendedName>
</protein>
<dbReference type="Pfam" id="PF23288">
    <property type="entry name" value="KOW6_SPT5"/>
    <property type="match status" value="1"/>
</dbReference>
<dbReference type="OrthoDB" id="28901at2759"/>
<comment type="subcellular location">
    <subcellularLocation>
        <location evidence="1 11">Nucleus</location>
    </subcellularLocation>
</comment>
<evidence type="ECO:0000259" key="15">
    <source>
        <dbReference type="SMART" id="SM01104"/>
    </source>
</evidence>
<evidence type="ECO:0000313" key="17">
    <source>
        <dbReference type="Proteomes" id="UP000198287"/>
    </source>
</evidence>
<dbReference type="GO" id="GO:0006357">
    <property type="term" value="P:regulation of transcription by RNA polymerase II"/>
    <property type="evidence" value="ECO:0007669"/>
    <property type="project" value="InterPro"/>
</dbReference>
<dbReference type="InterPro" id="IPR008991">
    <property type="entry name" value="Translation_prot_SH3-like_sf"/>
</dbReference>
<dbReference type="GO" id="GO:0006368">
    <property type="term" value="P:transcription elongation by RNA polymerase II"/>
    <property type="evidence" value="ECO:0007669"/>
    <property type="project" value="TreeGrafter"/>
</dbReference>
<feature type="compositionally biased region" description="Gly residues" evidence="12">
    <location>
        <begin position="822"/>
        <end position="835"/>
    </location>
</feature>
<keyword evidence="8" id="KW-0010">Activator</keyword>
<dbReference type="InterPro" id="IPR041980">
    <property type="entry name" value="KOW_Spt5_6_metazoa"/>
</dbReference>
<dbReference type="InterPro" id="IPR041973">
    <property type="entry name" value="KOW_Spt5_1"/>
</dbReference>
<feature type="domain" description="KOW" evidence="14">
    <location>
        <begin position="718"/>
        <end position="745"/>
    </location>
</feature>
<keyword evidence="17" id="KW-1185">Reference proteome</keyword>
<dbReference type="Pfam" id="PF00467">
    <property type="entry name" value="KOW"/>
    <property type="match status" value="1"/>
</dbReference>
<dbReference type="InterPro" id="IPR017071">
    <property type="entry name" value="TF_Spt5_eukaryote"/>
</dbReference>
<keyword evidence="6" id="KW-0677">Repeat</keyword>
<evidence type="ECO:0000256" key="9">
    <source>
        <dbReference type="ARBA" id="ARBA00023163"/>
    </source>
</evidence>
<feature type="domain" description="Spt5 C-terminal" evidence="15">
    <location>
        <begin position="799"/>
        <end position="922"/>
    </location>
</feature>